<organism evidence="1">
    <name type="scientific">Arundo donax</name>
    <name type="common">Giant reed</name>
    <name type="synonym">Donax arundinaceus</name>
    <dbReference type="NCBI Taxonomy" id="35708"/>
    <lineage>
        <taxon>Eukaryota</taxon>
        <taxon>Viridiplantae</taxon>
        <taxon>Streptophyta</taxon>
        <taxon>Embryophyta</taxon>
        <taxon>Tracheophyta</taxon>
        <taxon>Spermatophyta</taxon>
        <taxon>Magnoliopsida</taxon>
        <taxon>Liliopsida</taxon>
        <taxon>Poales</taxon>
        <taxon>Poaceae</taxon>
        <taxon>PACMAD clade</taxon>
        <taxon>Arundinoideae</taxon>
        <taxon>Arundineae</taxon>
        <taxon>Arundo</taxon>
    </lineage>
</organism>
<sequence>MKNDCSTTERPEDGAARARSSLGVAWEGAAGTPHRVAARLAA</sequence>
<protein>
    <submittedName>
        <fullName evidence="1">Uncharacterized protein</fullName>
    </submittedName>
</protein>
<reference evidence="1" key="2">
    <citation type="journal article" date="2015" name="Data Brief">
        <title>Shoot transcriptome of the giant reed, Arundo donax.</title>
        <authorList>
            <person name="Barrero R.A."/>
            <person name="Guerrero F.D."/>
            <person name="Moolhuijzen P."/>
            <person name="Goolsby J.A."/>
            <person name="Tidwell J."/>
            <person name="Bellgard S.E."/>
            <person name="Bellgard M.I."/>
        </authorList>
    </citation>
    <scope>NUCLEOTIDE SEQUENCE</scope>
    <source>
        <tissue evidence="1">Shoot tissue taken approximately 20 cm above the soil surface</tissue>
    </source>
</reference>
<reference evidence="1" key="1">
    <citation type="submission" date="2014-09" db="EMBL/GenBank/DDBJ databases">
        <authorList>
            <person name="Magalhaes I.L.F."/>
            <person name="Oliveira U."/>
            <person name="Santos F.R."/>
            <person name="Vidigal T.H.D.A."/>
            <person name="Brescovit A.D."/>
            <person name="Santos A.J."/>
        </authorList>
    </citation>
    <scope>NUCLEOTIDE SEQUENCE</scope>
    <source>
        <tissue evidence="1">Shoot tissue taken approximately 20 cm above the soil surface</tissue>
    </source>
</reference>
<proteinExistence type="predicted"/>
<accession>A0A0A9AX06</accession>
<evidence type="ECO:0000313" key="1">
    <source>
        <dbReference type="EMBL" id="JAD56284.1"/>
    </source>
</evidence>
<name>A0A0A9AX06_ARUDO</name>
<dbReference type="AlphaFoldDB" id="A0A0A9AX06"/>
<dbReference type="EMBL" id="GBRH01241611">
    <property type="protein sequence ID" value="JAD56284.1"/>
    <property type="molecule type" value="Transcribed_RNA"/>
</dbReference>